<dbReference type="EMBL" id="LAZR01032297">
    <property type="protein sequence ID" value="KKL51303.1"/>
    <property type="molecule type" value="Genomic_DNA"/>
</dbReference>
<feature type="transmembrane region" description="Helical" evidence="1">
    <location>
        <begin position="15"/>
        <end position="39"/>
    </location>
</feature>
<dbReference type="AlphaFoldDB" id="A0A0F9CPN4"/>
<keyword evidence="1" id="KW-1133">Transmembrane helix</keyword>
<gene>
    <name evidence="2" type="ORF">LCGC14_2296880</name>
</gene>
<proteinExistence type="predicted"/>
<evidence type="ECO:0000313" key="2">
    <source>
        <dbReference type="EMBL" id="KKL51303.1"/>
    </source>
</evidence>
<sequence>MTPYTLWKDEEYLEAFLLCIMALLILGISFVGGLFVMYFG</sequence>
<organism evidence="2">
    <name type="scientific">marine sediment metagenome</name>
    <dbReference type="NCBI Taxonomy" id="412755"/>
    <lineage>
        <taxon>unclassified sequences</taxon>
        <taxon>metagenomes</taxon>
        <taxon>ecological metagenomes</taxon>
    </lineage>
</organism>
<protein>
    <submittedName>
        <fullName evidence="2">Uncharacterized protein</fullName>
    </submittedName>
</protein>
<name>A0A0F9CPN4_9ZZZZ</name>
<keyword evidence="1" id="KW-0812">Transmembrane</keyword>
<reference evidence="2" key="1">
    <citation type="journal article" date="2015" name="Nature">
        <title>Complex archaea that bridge the gap between prokaryotes and eukaryotes.</title>
        <authorList>
            <person name="Spang A."/>
            <person name="Saw J.H."/>
            <person name="Jorgensen S.L."/>
            <person name="Zaremba-Niedzwiedzka K."/>
            <person name="Martijn J."/>
            <person name="Lind A.E."/>
            <person name="van Eijk R."/>
            <person name="Schleper C."/>
            <person name="Guy L."/>
            <person name="Ettema T.J."/>
        </authorList>
    </citation>
    <scope>NUCLEOTIDE SEQUENCE</scope>
</reference>
<keyword evidence="1" id="KW-0472">Membrane</keyword>
<evidence type="ECO:0000256" key="1">
    <source>
        <dbReference type="SAM" id="Phobius"/>
    </source>
</evidence>
<comment type="caution">
    <text evidence="2">The sequence shown here is derived from an EMBL/GenBank/DDBJ whole genome shotgun (WGS) entry which is preliminary data.</text>
</comment>
<accession>A0A0F9CPN4</accession>